<dbReference type="PANTHER" id="PTHR47795:SF1">
    <property type="entry name" value="DNA-DEPENDENT METALLOPROTEASE WSS1 HOMOLOG 2"/>
    <property type="match status" value="1"/>
</dbReference>
<gene>
    <name evidence="3" type="ORF">QBC41DRAFT_297834</name>
</gene>
<feature type="compositionally biased region" description="Basic and acidic residues" evidence="1">
    <location>
        <begin position="359"/>
        <end position="369"/>
    </location>
</feature>
<dbReference type="AlphaFoldDB" id="A0AA39ZP16"/>
<organism evidence="3 4">
    <name type="scientific">Cercophora samala</name>
    <dbReference type="NCBI Taxonomy" id="330535"/>
    <lineage>
        <taxon>Eukaryota</taxon>
        <taxon>Fungi</taxon>
        <taxon>Dikarya</taxon>
        <taxon>Ascomycota</taxon>
        <taxon>Pezizomycotina</taxon>
        <taxon>Sordariomycetes</taxon>
        <taxon>Sordariomycetidae</taxon>
        <taxon>Sordariales</taxon>
        <taxon>Lasiosphaeriaceae</taxon>
        <taxon>Cercophora</taxon>
    </lineage>
</organism>
<keyword evidence="4" id="KW-1185">Reference proteome</keyword>
<proteinExistence type="predicted"/>
<dbReference type="Proteomes" id="UP001174997">
    <property type="component" value="Unassembled WGS sequence"/>
</dbReference>
<dbReference type="PANTHER" id="PTHR47795">
    <property type="entry name" value="UBIQUITIN AND WLM DOMAIN-CONTAINING METALLOPROTEASE SPCC1442.07C"/>
    <property type="match status" value="1"/>
</dbReference>
<comment type="caution">
    <text evidence="3">The sequence shown here is derived from an EMBL/GenBank/DDBJ whole genome shotgun (WGS) entry which is preliminary data.</text>
</comment>
<feature type="domain" description="WLM" evidence="2">
    <location>
        <begin position="148"/>
        <end position="355"/>
    </location>
</feature>
<feature type="region of interest" description="Disordered" evidence="1">
    <location>
        <begin position="1"/>
        <end position="25"/>
    </location>
</feature>
<name>A0AA39ZP16_9PEZI</name>
<feature type="region of interest" description="Disordered" evidence="1">
    <location>
        <begin position="355"/>
        <end position="378"/>
    </location>
</feature>
<dbReference type="EMBL" id="JAULSY010000001">
    <property type="protein sequence ID" value="KAK0674749.1"/>
    <property type="molecule type" value="Genomic_DNA"/>
</dbReference>
<dbReference type="PROSITE" id="PS51397">
    <property type="entry name" value="WLM"/>
    <property type="match status" value="1"/>
</dbReference>
<accession>A0AA39ZP16</accession>
<sequence>MEATDTQPHIDEHANVLEPSSTDSPTVEITVKFPPEQHTQTWTFEPQDTFAHLVQALGLEFPEYDWTKSKALLEKRPPALKKSMLTPSADPSLPLSLLHHSHLRFLAPKSTALSSLKSAATQAATMQARRALARARFARLPPSQKKTAALSDATFTFHTLSVLQHLPNAQKSLSFLQRLKEDPGIVHVMEKHGYSVGLLTEMDPMANTSSASEGGGGVVTRVLGLNRNKGEVIELRLRTDRYDGWRDYGGVRKTLCHELAHNVYGEHDGDFWRLCREIEREVEKADWKKSGRTVGEGEFAPVREEEVGEEEGEEMMDHGGWEGGTYVLGGDGGGGSGRGLTAREIRARAAEARWAGLERATREKDKEGEGGGSQGGQS</sequence>
<evidence type="ECO:0000313" key="4">
    <source>
        <dbReference type="Proteomes" id="UP001174997"/>
    </source>
</evidence>
<protein>
    <submittedName>
        <fullName evidence="3">Zinc metallo proteinase</fullName>
    </submittedName>
</protein>
<reference evidence="3" key="1">
    <citation type="submission" date="2023-06" db="EMBL/GenBank/DDBJ databases">
        <title>Genome-scale phylogeny and comparative genomics of the fungal order Sordariales.</title>
        <authorList>
            <consortium name="Lawrence Berkeley National Laboratory"/>
            <person name="Hensen N."/>
            <person name="Bonometti L."/>
            <person name="Westerberg I."/>
            <person name="Brannstrom I.O."/>
            <person name="Guillou S."/>
            <person name="Cros-Aarteil S."/>
            <person name="Calhoun S."/>
            <person name="Haridas S."/>
            <person name="Kuo A."/>
            <person name="Mondo S."/>
            <person name="Pangilinan J."/>
            <person name="Riley R."/>
            <person name="Labutti K."/>
            <person name="Andreopoulos B."/>
            <person name="Lipzen A."/>
            <person name="Chen C."/>
            <person name="Yanf M."/>
            <person name="Daum C."/>
            <person name="Ng V."/>
            <person name="Clum A."/>
            <person name="Steindorff A."/>
            <person name="Ohm R."/>
            <person name="Martin F."/>
            <person name="Silar P."/>
            <person name="Natvig D."/>
            <person name="Lalanne C."/>
            <person name="Gautier V."/>
            <person name="Ament-Velasquez S.L."/>
            <person name="Kruys A."/>
            <person name="Hutchinson M.I."/>
            <person name="Powell A.J."/>
            <person name="Barry K."/>
            <person name="Miller A.N."/>
            <person name="Grigoriev I.V."/>
            <person name="Debuchy R."/>
            <person name="Gladieux P."/>
            <person name="Thoren M.H."/>
            <person name="Johannesson H."/>
        </authorList>
    </citation>
    <scope>NUCLEOTIDE SEQUENCE</scope>
    <source>
        <strain evidence="3">CBS 307.81</strain>
    </source>
</reference>
<evidence type="ECO:0000259" key="2">
    <source>
        <dbReference type="PROSITE" id="PS51397"/>
    </source>
</evidence>
<evidence type="ECO:0000256" key="1">
    <source>
        <dbReference type="SAM" id="MobiDB-lite"/>
    </source>
</evidence>
<evidence type="ECO:0000313" key="3">
    <source>
        <dbReference type="EMBL" id="KAK0674749.1"/>
    </source>
</evidence>
<dbReference type="Pfam" id="PF08325">
    <property type="entry name" value="WLM"/>
    <property type="match status" value="1"/>
</dbReference>
<dbReference type="InterPro" id="IPR013536">
    <property type="entry name" value="WLM_dom"/>
</dbReference>
<dbReference type="GO" id="GO:0070628">
    <property type="term" value="F:proteasome binding"/>
    <property type="evidence" value="ECO:0007669"/>
    <property type="project" value="TreeGrafter"/>
</dbReference>